<dbReference type="Pfam" id="PF01488">
    <property type="entry name" value="Shikimate_DH"/>
    <property type="match status" value="1"/>
</dbReference>
<feature type="active site" description="Proton acceptor" evidence="8">
    <location>
        <position position="68"/>
    </location>
</feature>
<evidence type="ECO:0000259" key="9">
    <source>
        <dbReference type="Pfam" id="PF01488"/>
    </source>
</evidence>
<dbReference type="InterPro" id="IPR041121">
    <property type="entry name" value="SDH_C"/>
</dbReference>
<keyword evidence="5 8" id="KW-0560">Oxidoreductase</keyword>
<dbReference type="EC" id="1.1.1.25" evidence="2 8"/>
<feature type="domain" description="Quinate/shikimate 5-dehydrogenase/glutamyl-tRNA reductase" evidence="9">
    <location>
        <begin position="119"/>
        <end position="194"/>
    </location>
</feature>
<dbReference type="OrthoDB" id="9776868at2"/>
<feature type="domain" description="Shikimate dehydrogenase substrate binding N-terminal" evidence="10">
    <location>
        <begin position="9"/>
        <end position="91"/>
    </location>
</feature>
<dbReference type="GO" id="GO:0050661">
    <property type="term" value="F:NADP binding"/>
    <property type="evidence" value="ECO:0007669"/>
    <property type="project" value="InterPro"/>
</dbReference>
<dbReference type="AlphaFoldDB" id="A0A545T4W9"/>
<comment type="similarity">
    <text evidence="8">Belongs to the shikimate dehydrogenase family.</text>
</comment>
<feature type="domain" description="SDH C-terminal" evidence="11">
    <location>
        <begin position="235"/>
        <end position="258"/>
    </location>
</feature>
<dbReference type="EMBL" id="VIKR01000005">
    <property type="protein sequence ID" value="TQV72281.1"/>
    <property type="molecule type" value="Genomic_DNA"/>
</dbReference>
<dbReference type="GO" id="GO:0009423">
    <property type="term" value="P:chorismate biosynthetic process"/>
    <property type="evidence" value="ECO:0007669"/>
    <property type="project" value="UniProtKB-UniRule"/>
</dbReference>
<evidence type="ECO:0000256" key="7">
    <source>
        <dbReference type="ARBA" id="ARBA00049442"/>
    </source>
</evidence>
<evidence type="ECO:0000259" key="10">
    <source>
        <dbReference type="Pfam" id="PF08501"/>
    </source>
</evidence>
<dbReference type="InterPro" id="IPR036291">
    <property type="entry name" value="NAD(P)-bd_dom_sf"/>
</dbReference>
<evidence type="ECO:0000256" key="4">
    <source>
        <dbReference type="ARBA" id="ARBA00022857"/>
    </source>
</evidence>
<sequence>MTVEFRLGVIGNPISHSLSPPIHYQFAQQVDISIEYQKHLVEENNLKSFVRSFFEQGGQGLNVTLPFKQAVIECADKVTLDAELAGSVNTLFKNESNQIVGTTTDGNGLLIDLQRLGFEYQNKHILVVGAGGACQSIILSLLSAGARVSMLNRTKAKVDLLLKRFDSLGPIDAYQATEQPDAIISTVSEFNPVLFDPLSDLVSQTDFCYDLNYGQRAEQFIHWCKANGASNTADGFGMLLGQAAESFNIWTGQRPDIQSESLFALAK</sequence>
<dbReference type="PANTHER" id="PTHR21089:SF1">
    <property type="entry name" value="BIFUNCTIONAL 3-DEHYDROQUINATE DEHYDRATASE_SHIKIMATE DEHYDROGENASE, CHLOROPLASTIC"/>
    <property type="match status" value="1"/>
</dbReference>
<evidence type="ECO:0000313" key="12">
    <source>
        <dbReference type="EMBL" id="TQV72281.1"/>
    </source>
</evidence>
<gene>
    <name evidence="8 12" type="primary">aroE</name>
    <name evidence="12" type="ORF">FLL45_18860</name>
</gene>
<dbReference type="GO" id="GO:0019632">
    <property type="term" value="P:shikimate metabolic process"/>
    <property type="evidence" value="ECO:0007669"/>
    <property type="project" value="InterPro"/>
</dbReference>
<dbReference type="NCBIfam" id="TIGR00507">
    <property type="entry name" value="aroE"/>
    <property type="match status" value="1"/>
</dbReference>
<dbReference type="InterPro" id="IPR006151">
    <property type="entry name" value="Shikm_DH/Glu-tRNA_Rdtase"/>
</dbReference>
<dbReference type="Pfam" id="PF08501">
    <property type="entry name" value="Shikimate_dh_N"/>
    <property type="match status" value="1"/>
</dbReference>
<dbReference type="InterPro" id="IPR011342">
    <property type="entry name" value="Shikimate_DH"/>
</dbReference>
<feature type="binding site" evidence="8">
    <location>
        <position position="105"/>
    </location>
    <ligand>
        <name>shikimate</name>
        <dbReference type="ChEBI" id="CHEBI:36208"/>
    </ligand>
</feature>
<comment type="function">
    <text evidence="8">Involved in the biosynthesis of the chorismate, which leads to the biosynthesis of aromatic amino acids. Catalyzes the reversible NADPH linked reduction of 3-dehydroshikimate (DHSA) to yield shikimate (SA).</text>
</comment>
<dbReference type="Gene3D" id="3.40.50.720">
    <property type="entry name" value="NAD(P)-binding Rossmann-like Domain"/>
    <property type="match status" value="1"/>
</dbReference>
<evidence type="ECO:0000259" key="11">
    <source>
        <dbReference type="Pfam" id="PF18317"/>
    </source>
</evidence>
<dbReference type="UniPathway" id="UPA00053">
    <property type="reaction ID" value="UER00087"/>
</dbReference>
<dbReference type="CDD" id="cd01065">
    <property type="entry name" value="NAD_bind_Shikimate_DH"/>
    <property type="match status" value="1"/>
</dbReference>
<feature type="binding site" evidence="8">
    <location>
        <position position="242"/>
    </location>
    <ligand>
        <name>shikimate</name>
        <dbReference type="ChEBI" id="CHEBI:36208"/>
    </ligand>
</feature>
<evidence type="ECO:0000256" key="5">
    <source>
        <dbReference type="ARBA" id="ARBA00023002"/>
    </source>
</evidence>
<comment type="subunit">
    <text evidence="8">Homodimer.</text>
</comment>
<dbReference type="Pfam" id="PF18317">
    <property type="entry name" value="SDH_C"/>
    <property type="match status" value="1"/>
</dbReference>
<feature type="binding site" evidence="8">
    <location>
        <position position="213"/>
    </location>
    <ligand>
        <name>shikimate</name>
        <dbReference type="ChEBI" id="CHEBI:36208"/>
    </ligand>
</feature>
<evidence type="ECO:0000256" key="1">
    <source>
        <dbReference type="ARBA" id="ARBA00004871"/>
    </source>
</evidence>
<feature type="binding site" evidence="8">
    <location>
        <position position="64"/>
    </location>
    <ligand>
        <name>shikimate</name>
        <dbReference type="ChEBI" id="CHEBI:36208"/>
    </ligand>
</feature>
<dbReference type="HAMAP" id="MF_00222">
    <property type="entry name" value="Shikimate_DH_AroE"/>
    <property type="match status" value="1"/>
</dbReference>
<feature type="binding site" evidence="8">
    <location>
        <begin position="17"/>
        <end position="19"/>
    </location>
    <ligand>
        <name>shikimate</name>
        <dbReference type="ChEBI" id="CHEBI:36208"/>
    </ligand>
</feature>
<dbReference type="Gene3D" id="3.40.50.10860">
    <property type="entry name" value="Leucine Dehydrogenase, chain A, domain 1"/>
    <property type="match status" value="1"/>
</dbReference>
<evidence type="ECO:0000256" key="6">
    <source>
        <dbReference type="ARBA" id="ARBA00023141"/>
    </source>
</evidence>
<feature type="binding site" evidence="8">
    <location>
        <position position="211"/>
    </location>
    <ligand>
        <name>NADP(+)</name>
        <dbReference type="ChEBI" id="CHEBI:58349"/>
    </ligand>
</feature>
<comment type="caution">
    <text evidence="8">Lacks conserved residue(s) required for the propagation of feature annotation.</text>
</comment>
<dbReference type="InterPro" id="IPR013708">
    <property type="entry name" value="Shikimate_DH-bd_N"/>
</dbReference>
<dbReference type="Proteomes" id="UP000317839">
    <property type="component" value="Unassembled WGS sequence"/>
</dbReference>
<keyword evidence="13" id="KW-1185">Reference proteome</keyword>
<dbReference type="SUPFAM" id="SSF51735">
    <property type="entry name" value="NAD(P)-binding Rossmann-fold domains"/>
    <property type="match status" value="1"/>
</dbReference>
<reference evidence="12 13" key="1">
    <citation type="submission" date="2019-06" db="EMBL/GenBank/DDBJ databases">
        <title>Draft genome of Aliikangiella marina GYP-15.</title>
        <authorList>
            <person name="Wang G."/>
        </authorList>
    </citation>
    <scope>NUCLEOTIDE SEQUENCE [LARGE SCALE GENOMIC DNA]</scope>
    <source>
        <strain evidence="12 13">GYP-15</strain>
    </source>
</reference>
<dbReference type="PANTHER" id="PTHR21089">
    <property type="entry name" value="SHIKIMATE DEHYDROGENASE"/>
    <property type="match status" value="1"/>
</dbReference>
<protein>
    <recommendedName>
        <fullName evidence="2 8">Shikimate dehydrogenase (NADP(+))</fullName>
        <shortName evidence="8">SDH</shortName>
        <ecNumber evidence="2 8">1.1.1.25</ecNumber>
    </recommendedName>
</protein>
<accession>A0A545T4W9</accession>
<dbReference type="GO" id="GO:0008652">
    <property type="term" value="P:amino acid biosynthetic process"/>
    <property type="evidence" value="ECO:0007669"/>
    <property type="project" value="UniProtKB-KW"/>
</dbReference>
<dbReference type="GO" id="GO:0005829">
    <property type="term" value="C:cytosol"/>
    <property type="evidence" value="ECO:0007669"/>
    <property type="project" value="TreeGrafter"/>
</dbReference>
<dbReference type="NCBIfam" id="NF001310">
    <property type="entry name" value="PRK00258.1-2"/>
    <property type="match status" value="1"/>
</dbReference>
<dbReference type="SUPFAM" id="SSF53223">
    <property type="entry name" value="Aminoacid dehydrogenase-like, N-terminal domain"/>
    <property type="match status" value="1"/>
</dbReference>
<name>A0A545T4W9_9GAMM</name>
<proteinExistence type="inferred from homology"/>
<feature type="binding site" evidence="8">
    <location>
        <position position="89"/>
    </location>
    <ligand>
        <name>shikimate</name>
        <dbReference type="ChEBI" id="CHEBI:36208"/>
    </ligand>
</feature>
<evidence type="ECO:0000313" key="13">
    <source>
        <dbReference type="Proteomes" id="UP000317839"/>
    </source>
</evidence>
<feature type="binding site" evidence="8">
    <location>
        <position position="235"/>
    </location>
    <ligand>
        <name>NADP(+)</name>
        <dbReference type="ChEBI" id="CHEBI:58349"/>
    </ligand>
</feature>
<comment type="caution">
    <text evidence="12">The sequence shown here is derived from an EMBL/GenBank/DDBJ whole genome shotgun (WGS) entry which is preliminary data.</text>
</comment>
<comment type="pathway">
    <text evidence="1 8">Metabolic intermediate biosynthesis; chorismate biosynthesis; chorismate from D-erythrose 4-phosphate and phosphoenolpyruvate: step 4/7.</text>
</comment>
<feature type="binding site" evidence="8">
    <location>
        <begin position="129"/>
        <end position="133"/>
    </location>
    <ligand>
        <name>NADP(+)</name>
        <dbReference type="ChEBI" id="CHEBI:58349"/>
    </ligand>
</feature>
<dbReference type="InterPro" id="IPR046346">
    <property type="entry name" value="Aminoacid_DH-like_N_sf"/>
</dbReference>
<evidence type="ECO:0000256" key="3">
    <source>
        <dbReference type="ARBA" id="ARBA00022605"/>
    </source>
</evidence>
<keyword evidence="4 8" id="KW-0521">NADP</keyword>
<feature type="binding site" evidence="8">
    <location>
        <begin position="152"/>
        <end position="157"/>
    </location>
    <ligand>
        <name>NADP(+)</name>
        <dbReference type="ChEBI" id="CHEBI:58349"/>
    </ligand>
</feature>
<evidence type="ECO:0000256" key="8">
    <source>
        <dbReference type="HAMAP-Rule" id="MF_00222"/>
    </source>
</evidence>
<keyword evidence="3 8" id="KW-0028">Amino-acid biosynthesis</keyword>
<keyword evidence="6 8" id="KW-0057">Aromatic amino acid biosynthesis</keyword>
<dbReference type="GO" id="GO:0009073">
    <property type="term" value="P:aromatic amino acid family biosynthetic process"/>
    <property type="evidence" value="ECO:0007669"/>
    <property type="project" value="UniProtKB-KW"/>
</dbReference>
<dbReference type="GO" id="GO:0004764">
    <property type="term" value="F:shikimate 3-dehydrogenase (NADP+) activity"/>
    <property type="evidence" value="ECO:0007669"/>
    <property type="project" value="UniProtKB-UniRule"/>
</dbReference>
<organism evidence="12 13">
    <name type="scientific">Aliikangiella marina</name>
    <dbReference type="NCBI Taxonomy" id="1712262"/>
    <lineage>
        <taxon>Bacteria</taxon>
        <taxon>Pseudomonadati</taxon>
        <taxon>Pseudomonadota</taxon>
        <taxon>Gammaproteobacteria</taxon>
        <taxon>Oceanospirillales</taxon>
        <taxon>Pleioneaceae</taxon>
        <taxon>Aliikangiella</taxon>
    </lineage>
</organism>
<dbReference type="InterPro" id="IPR022893">
    <property type="entry name" value="Shikimate_DH_fam"/>
</dbReference>
<comment type="catalytic activity">
    <reaction evidence="7 8">
        <text>shikimate + NADP(+) = 3-dehydroshikimate + NADPH + H(+)</text>
        <dbReference type="Rhea" id="RHEA:17737"/>
        <dbReference type="ChEBI" id="CHEBI:15378"/>
        <dbReference type="ChEBI" id="CHEBI:16630"/>
        <dbReference type="ChEBI" id="CHEBI:36208"/>
        <dbReference type="ChEBI" id="CHEBI:57783"/>
        <dbReference type="ChEBI" id="CHEBI:58349"/>
        <dbReference type="EC" id="1.1.1.25"/>
    </reaction>
</comment>
<evidence type="ECO:0000256" key="2">
    <source>
        <dbReference type="ARBA" id="ARBA00012962"/>
    </source>
</evidence>
<dbReference type="RefSeq" id="WP_142943611.1">
    <property type="nucleotide sequence ID" value="NZ_VIKR01000005.1"/>
</dbReference>